<feature type="transmembrane region" description="Helical" evidence="2">
    <location>
        <begin position="425"/>
        <end position="444"/>
    </location>
</feature>
<sequence>MVGYVIPAGTENAHLGLLTITTLEYTRSMHPNDLVAHPGLSNRSILAPEQNVESRDHKSSRALRAGATNESGGLGDEEITSAHHPPDLSPLPAGQPARFLPKSGSIVDDHPLSTSRASVPATTEFTNDSKLSESCCSSEKPTELLSDSATLKPDNPSIDLPSQSPHTHPEGYNPVPINDVFSRSAAPLFLPELDEWLEKLPRRRFTHHTPTKPESLPRPFPPLDLLNGENLKDLINNCQAMPIWRDWNLIRSTLVDVAVNTMVNFFVDTQCNMVNSWLVGNASGRWRAIFLGTIPNVLALNFGGKLLQSIAFLSILTAASGGLLIWFHFLTSRWSANVAPEGITSRDPWRKTRAVPFVSLVLTILYLPLSTISTWSSDFWPVDNPYIGYNGTGRPELPPLGPPSVFRDPHDFCWTTTMRKDEINFAPVAIILAVFTLIFMTFWFPIRLGRTIRKCLPVVEPYDALGQRRSVDELEAEYQRLLERDGSPFCFLYNVQSTGGVGVHCELSSAHEFALTGPDGYSKAMYLGAKLTALLIVALITPDSCLSLTIVKYYGSRDHLAVIRQALLLTVMIIFLLVQSIAAPCIDPVSNASEWTSRMNFVLTSLLGLLVALKVPRQGFWNGWALYIVYIITYGLTVYFMVINWHSVHRFIKSVTRRIDFGIDIFSPRIDLSANSKHLTQRIWQESWSIMLLATPECRMPASQKLAFVEGTEFDLDEAVPPYLLDFTGSPAERHIENIKILREIGKSAYEQACIIEKTNHQRVANLRRKILRHMIGPDAFWFPSGNLVEPCPNASAYFGNAWCLPFPLTVVIRYDTRSEVVAITSLNDIEEFVRQNRLRSVVKQRDIRVALRCLDNSVVNWPYTHTEPVGRRFRCIGRRHFNAVRTTDHYQGTFAIRRNGVLEWDGVNLASGFNVSLKYPKKLILDGSVIGLNAGLELTPQLARFFLLNKVGLEARKSNFLACIRAYRDHSFDEAEAKLATLSFGFIPTLYASPAEPATVLRLLEENESDLRVRRLSVGSEDAFQAMDERLRNVGQSSVATWWFIFWDDFWRRNKATIKPLRTYSTDFDPQYSTSIAYNPLPRSALEAFLKQRGLWSPTSKWYGNRWWLHTGFINKIYFHLNWIVFAGSSKIIHVHIGEQSSPDLMMVDAHSRAPSTLPDDEQATETIASSSGIKAADHSDSIMRSRRVYRWEALMGHSSDAPLLSRGVHALGDHRWHFWHDERKQSKEYWVSWRGKLAQWFGLSPIARVHWITGGLRVDVMLDKNGRLERYPCTSI</sequence>
<evidence type="ECO:0008006" key="5">
    <source>
        <dbReference type="Google" id="ProtNLM"/>
    </source>
</evidence>
<feature type="transmembrane region" description="Helical" evidence="2">
    <location>
        <begin position="566"/>
        <end position="586"/>
    </location>
</feature>
<gene>
    <name evidence="3" type="ORF">CTheo_5337</name>
</gene>
<feature type="transmembrane region" description="Helical" evidence="2">
    <location>
        <begin position="627"/>
        <end position="648"/>
    </location>
</feature>
<keyword evidence="4" id="KW-1185">Reference proteome</keyword>
<dbReference type="AlphaFoldDB" id="A0A5N5QHL8"/>
<evidence type="ECO:0000313" key="3">
    <source>
        <dbReference type="EMBL" id="KAB5591220.1"/>
    </source>
</evidence>
<comment type="caution">
    <text evidence="3">The sequence shown here is derived from an EMBL/GenBank/DDBJ whole genome shotgun (WGS) entry which is preliminary data.</text>
</comment>
<feature type="transmembrane region" description="Helical" evidence="2">
    <location>
        <begin position="598"/>
        <end position="615"/>
    </location>
</feature>
<feature type="compositionally biased region" description="Polar residues" evidence="1">
    <location>
        <begin position="112"/>
        <end position="128"/>
    </location>
</feature>
<feature type="transmembrane region" description="Helical" evidence="2">
    <location>
        <begin position="354"/>
        <end position="375"/>
    </location>
</feature>
<dbReference type="EMBL" id="SSOP01000116">
    <property type="protein sequence ID" value="KAB5591220.1"/>
    <property type="molecule type" value="Genomic_DNA"/>
</dbReference>
<proteinExistence type="predicted"/>
<keyword evidence="2" id="KW-0472">Membrane</keyword>
<evidence type="ECO:0000256" key="2">
    <source>
        <dbReference type="SAM" id="Phobius"/>
    </source>
</evidence>
<accession>A0A5N5QHL8</accession>
<feature type="region of interest" description="Disordered" evidence="1">
    <location>
        <begin position="47"/>
        <end position="173"/>
    </location>
</feature>
<dbReference type="Proteomes" id="UP000383932">
    <property type="component" value="Unassembled WGS sequence"/>
</dbReference>
<evidence type="ECO:0000256" key="1">
    <source>
        <dbReference type="SAM" id="MobiDB-lite"/>
    </source>
</evidence>
<dbReference type="OrthoDB" id="10261361at2759"/>
<keyword evidence="2" id="KW-1133">Transmembrane helix</keyword>
<protein>
    <recommendedName>
        <fullName evidence="5">Transmembrane protein</fullName>
    </recommendedName>
</protein>
<feature type="transmembrane region" description="Helical" evidence="2">
    <location>
        <begin position="306"/>
        <end position="327"/>
    </location>
</feature>
<organism evidence="3 4">
    <name type="scientific">Ceratobasidium theobromae</name>
    <dbReference type="NCBI Taxonomy" id="1582974"/>
    <lineage>
        <taxon>Eukaryota</taxon>
        <taxon>Fungi</taxon>
        <taxon>Dikarya</taxon>
        <taxon>Basidiomycota</taxon>
        <taxon>Agaricomycotina</taxon>
        <taxon>Agaricomycetes</taxon>
        <taxon>Cantharellales</taxon>
        <taxon>Ceratobasidiaceae</taxon>
        <taxon>Ceratobasidium</taxon>
    </lineage>
</organism>
<reference evidence="3 4" key="1">
    <citation type="journal article" date="2019" name="Fungal Biol. Biotechnol.">
        <title>Draft genome sequence of fastidious pathogen Ceratobasidium theobromae, which causes vascular-streak dieback in Theobroma cacao.</title>
        <authorList>
            <person name="Ali S.S."/>
            <person name="Asman A."/>
            <person name="Shao J."/>
            <person name="Firmansyah A.P."/>
            <person name="Susilo A.W."/>
            <person name="Rosmana A."/>
            <person name="McMahon P."/>
            <person name="Junaid M."/>
            <person name="Guest D."/>
            <person name="Kheng T.Y."/>
            <person name="Meinhardt L.W."/>
            <person name="Bailey B.A."/>
        </authorList>
    </citation>
    <scope>NUCLEOTIDE SEQUENCE [LARGE SCALE GENOMIC DNA]</scope>
    <source>
        <strain evidence="3 4">CT2</strain>
    </source>
</reference>
<evidence type="ECO:0000313" key="4">
    <source>
        <dbReference type="Proteomes" id="UP000383932"/>
    </source>
</evidence>
<keyword evidence="2" id="KW-0812">Transmembrane</keyword>
<name>A0A5N5QHL8_9AGAM</name>